<evidence type="ECO:0000256" key="1">
    <source>
        <dbReference type="PIRSR" id="PIRSR605019-1"/>
    </source>
</evidence>
<keyword evidence="1" id="KW-0862">Zinc</keyword>
<dbReference type="SUPFAM" id="SSF48150">
    <property type="entry name" value="DNA-glycosylase"/>
    <property type="match status" value="1"/>
</dbReference>
<proteinExistence type="predicted"/>
<keyword evidence="2" id="KW-0378">Hydrolase</keyword>
<dbReference type="RefSeq" id="WP_014785379.1">
    <property type="nucleotide sequence ID" value="NC_018014.1"/>
</dbReference>
<dbReference type="PANTHER" id="PTHR30037">
    <property type="entry name" value="DNA-3-METHYLADENINE GLYCOSYLASE 1"/>
    <property type="match status" value="1"/>
</dbReference>
<organism evidence="2 3">
    <name type="scientific">Terriglobus roseus (strain DSM 18391 / NRRL B-41598 / KBS 63)</name>
    <dbReference type="NCBI Taxonomy" id="926566"/>
    <lineage>
        <taxon>Bacteria</taxon>
        <taxon>Pseudomonadati</taxon>
        <taxon>Acidobacteriota</taxon>
        <taxon>Terriglobia</taxon>
        <taxon>Terriglobales</taxon>
        <taxon>Acidobacteriaceae</taxon>
        <taxon>Terriglobus</taxon>
    </lineage>
</organism>
<evidence type="ECO:0000313" key="3">
    <source>
        <dbReference type="Proteomes" id="UP000006056"/>
    </source>
</evidence>
<reference evidence="2 3" key="1">
    <citation type="submission" date="2012-06" db="EMBL/GenBank/DDBJ databases">
        <title>Complete genome of Terriglobus roseus DSM 18391.</title>
        <authorList>
            <consortium name="US DOE Joint Genome Institute (JGI-PGF)"/>
            <person name="Lucas S."/>
            <person name="Copeland A."/>
            <person name="Lapidus A."/>
            <person name="Glavina del Rio T."/>
            <person name="Dalin E."/>
            <person name="Tice H."/>
            <person name="Bruce D."/>
            <person name="Goodwin L."/>
            <person name="Pitluck S."/>
            <person name="Peters L."/>
            <person name="Mikhailova N."/>
            <person name="Munk A.C.C."/>
            <person name="Kyrpides N."/>
            <person name="Mavromatis K."/>
            <person name="Ivanova N."/>
            <person name="Brettin T."/>
            <person name="Detter J.C."/>
            <person name="Han C."/>
            <person name="Larimer F."/>
            <person name="Land M."/>
            <person name="Hauser L."/>
            <person name="Markowitz V."/>
            <person name="Cheng J.-F."/>
            <person name="Hugenholtz P."/>
            <person name="Woyke T."/>
            <person name="Wu D."/>
            <person name="Brambilla E."/>
            <person name="Klenk H.-P."/>
            <person name="Eisen J.A."/>
        </authorList>
    </citation>
    <scope>NUCLEOTIDE SEQUENCE [LARGE SCALE GENOMIC DNA]</scope>
    <source>
        <strain evidence="3">DSM 18391 / NRRL B-41598 / KBS 63</strain>
    </source>
</reference>
<dbReference type="GO" id="GO:0006284">
    <property type="term" value="P:base-excision repair"/>
    <property type="evidence" value="ECO:0007669"/>
    <property type="project" value="InterPro"/>
</dbReference>
<dbReference type="HOGENOM" id="CLU_083758_1_0_0"/>
<sequence>MSKKAIDPAHRCRWANSDPLMKQYHDEEWGVPERDGRMLWETLMLEGFQAGLSWSIILRKRETFREAFLNFDPKKVARFGDREIEILMANPGIVRARAKIDSTIKGAQIYLDMKERGESFSDFCWSFTDGKVLKGDGEAFATTTPLAEKIAKEMKRRGFKFVGPSITYAWMQAVGIVNDHSKTCFRRKQV</sequence>
<dbReference type="KEGG" id="trs:Terro_1503"/>
<dbReference type="AlphaFoldDB" id="I3ZEZ2"/>
<gene>
    <name evidence="2" type="ordered locus">Terro_1503</name>
</gene>
<dbReference type="eggNOG" id="COG2818">
    <property type="taxonomic scope" value="Bacteria"/>
</dbReference>
<dbReference type="InterPro" id="IPR011257">
    <property type="entry name" value="DNA_glycosylase"/>
</dbReference>
<dbReference type="Gene3D" id="1.10.340.30">
    <property type="entry name" value="Hypothetical protein, domain 2"/>
    <property type="match status" value="1"/>
</dbReference>
<dbReference type="Pfam" id="PF03352">
    <property type="entry name" value="Adenine_glyco"/>
    <property type="match status" value="1"/>
</dbReference>
<dbReference type="PATRIC" id="fig|926566.3.peg.1485"/>
<dbReference type="GO" id="GO:0008725">
    <property type="term" value="F:DNA-3-methyladenine glycosylase activity"/>
    <property type="evidence" value="ECO:0007669"/>
    <property type="project" value="UniProtKB-EC"/>
</dbReference>
<dbReference type="InterPro" id="IPR005019">
    <property type="entry name" value="Adenine_glyco"/>
</dbReference>
<dbReference type="OrthoDB" id="9807664at2"/>
<dbReference type="PANTHER" id="PTHR30037:SF4">
    <property type="entry name" value="DNA-3-METHYLADENINE GLYCOSYLASE I"/>
    <property type="match status" value="1"/>
</dbReference>
<dbReference type="EC" id="3.2.2.20" evidence="2"/>
<evidence type="ECO:0000313" key="2">
    <source>
        <dbReference type="EMBL" id="AFL87810.1"/>
    </source>
</evidence>
<dbReference type="Proteomes" id="UP000006056">
    <property type="component" value="Chromosome"/>
</dbReference>
<dbReference type="EMBL" id="CP003379">
    <property type="protein sequence ID" value="AFL87810.1"/>
    <property type="molecule type" value="Genomic_DNA"/>
</dbReference>
<keyword evidence="1" id="KW-0479">Metal-binding</keyword>
<keyword evidence="3" id="KW-1185">Reference proteome</keyword>
<feature type="binding site" evidence="1">
    <location>
        <position position="180"/>
    </location>
    <ligand>
        <name>Zn(2+)</name>
        <dbReference type="ChEBI" id="CHEBI:29105"/>
    </ligand>
</feature>
<dbReference type="GO" id="GO:0046872">
    <property type="term" value="F:metal ion binding"/>
    <property type="evidence" value="ECO:0007669"/>
    <property type="project" value="UniProtKB-KW"/>
</dbReference>
<feature type="binding site" evidence="1">
    <location>
        <position position="25"/>
    </location>
    <ligand>
        <name>Zn(2+)</name>
        <dbReference type="ChEBI" id="CHEBI:29105"/>
    </ligand>
</feature>
<name>I3ZEZ2_TERRK</name>
<accession>I3ZEZ2</accession>
<protein>
    <submittedName>
        <fullName evidence="2">3-methyladenine DNA glycosylase</fullName>
        <ecNumber evidence="2">3.2.2.20</ecNumber>
    </submittedName>
</protein>
<dbReference type="InterPro" id="IPR052891">
    <property type="entry name" value="DNA-3mA_glycosylase"/>
</dbReference>
<feature type="binding site" evidence="1">
    <location>
        <position position="12"/>
    </location>
    <ligand>
        <name>Zn(2+)</name>
        <dbReference type="ChEBI" id="CHEBI:29105"/>
    </ligand>
</feature>
<keyword evidence="2" id="KW-0326">Glycosidase</keyword>
<feature type="binding site" evidence="1">
    <location>
        <position position="184"/>
    </location>
    <ligand>
        <name>Zn(2+)</name>
        <dbReference type="ChEBI" id="CHEBI:29105"/>
    </ligand>
</feature>
<dbReference type="STRING" id="926566.Terro_1503"/>